<dbReference type="PANTHER" id="PTHR35369:SF2">
    <property type="entry name" value="BLR3025 PROTEIN"/>
    <property type="match status" value="1"/>
</dbReference>
<dbReference type="Gene3D" id="3.40.1170.60">
    <property type="match status" value="1"/>
</dbReference>
<dbReference type="InterPro" id="IPR001126">
    <property type="entry name" value="UmuC"/>
</dbReference>
<dbReference type="PANTHER" id="PTHR35369">
    <property type="entry name" value="BLR3025 PROTEIN-RELATED"/>
    <property type="match status" value="1"/>
</dbReference>
<evidence type="ECO:0000256" key="1">
    <source>
        <dbReference type="ARBA" id="ARBA00010945"/>
    </source>
</evidence>
<evidence type="ECO:0000256" key="2">
    <source>
        <dbReference type="ARBA" id="ARBA00022763"/>
    </source>
</evidence>
<accession>A0A7W6GQU5</accession>
<dbReference type="InterPro" id="IPR050356">
    <property type="entry name" value="SulA_CellDiv_inhibitor"/>
</dbReference>
<dbReference type="Gene3D" id="3.30.70.270">
    <property type="match status" value="1"/>
</dbReference>
<name>A0A7W6GQU5_9RHOB</name>
<gene>
    <name evidence="5" type="ORF">GGQ68_000224</name>
</gene>
<evidence type="ECO:0000313" key="6">
    <source>
        <dbReference type="Proteomes" id="UP000541426"/>
    </source>
</evidence>
<dbReference type="Proteomes" id="UP000541426">
    <property type="component" value="Unassembled WGS sequence"/>
</dbReference>
<reference evidence="5 6" key="1">
    <citation type="submission" date="2020-08" db="EMBL/GenBank/DDBJ databases">
        <title>Genomic Encyclopedia of Type Strains, Phase IV (KMG-IV): sequencing the most valuable type-strain genomes for metagenomic binning, comparative biology and taxonomic classification.</title>
        <authorList>
            <person name="Goeker M."/>
        </authorList>
    </citation>
    <scope>NUCLEOTIDE SEQUENCE [LARGE SCALE GENOMIC DNA]</scope>
    <source>
        <strain evidence="5 6">DSM 102235</strain>
    </source>
</reference>
<protein>
    <submittedName>
        <fullName evidence="5">Protein ImuB</fullName>
    </submittedName>
</protein>
<proteinExistence type="inferred from homology"/>
<feature type="domain" description="UmuC" evidence="4">
    <location>
        <begin position="17"/>
        <end position="152"/>
    </location>
</feature>
<evidence type="ECO:0000256" key="3">
    <source>
        <dbReference type="SAM" id="MobiDB-lite"/>
    </source>
</evidence>
<dbReference type="RefSeq" id="WP_183962550.1">
    <property type="nucleotide sequence ID" value="NZ_BAABBZ010000012.1"/>
</dbReference>
<comment type="caution">
    <text evidence="5">The sequence shown here is derived from an EMBL/GenBank/DDBJ whole genome shotgun (WGS) entry which is preliminary data.</text>
</comment>
<evidence type="ECO:0000259" key="4">
    <source>
        <dbReference type="Pfam" id="PF00817"/>
    </source>
</evidence>
<keyword evidence="2" id="KW-0227">DNA damage</keyword>
<keyword evidence="6" id="KW-1185">Reference proteome</keyword>
<sequence>MSERRILSLWFPRLGAERWQRSEPHLRAVPLATILHEGNAQTVGALNEVASSAGLYPGQPLRDAHAVCAGLLTRPACPHREEVFLSALHRWAGKFSPWVAAQPPDALVIDLTGCTHLFGDEVQLCDQVTQECRDMGLTVRTGLADTLGAAWALARFSKGDQSHARSGDAIDQEAPATRAKAGKRRHWERGGTPPGLTTRLAGDTRIAGSGAAWSALAPLPVAALRLSPHMQEGLIRVGLRQIGDLLKQPRASLARRFGRGLLERLDQAVGSAPEPITPAAPTERFTFRLSFPDPIGLEADVTEGFARMVDRLCARLTVRGRGVRVLRLEVYRCDHTMHWQGLTLANAVQSSDRIMPLIQLKIPELEAGPGIDMLRLEAVQTERIHARTVAGHAEATAQAMHRRDGMRGIEDLIGRLGARLGMEAITRHHPADSQIPEKMWKIVPAAWTDPTEDWPKDDRPRPLLMWRPEPVTAPDSPHISEQFRWRGRDWKTATARGPERIAPEWWLEDPDWRSGPRDYWDVITTRGDRLWLFYAHGGALSSGWFCQGTFA</sequence>
<dbReference type="Pfam" id="PF00817">
    <property type="entry name" value="IMS"/>
    <property type="match status" value="1"/>
</dbReference>
<dbReference type="InterPro" id="IPR043128">
    <property type="entry name" value="Rev_trsase/Diguanyl_cyclase"/>
</dbReference>
<organism evidence="5 6">
    <name type="scientific">Sagittula marina</name>
    <dbReference type="NCBI Taxonomy" id="943940"/>
    <lineage>
        <taxon>Bacteria</taxon>
        <taxon>Pseudomonadati</taxon>
        <taxon>Pseudomonadota</taxon>
        <taxon>Alphaproteobacteria</taxon>
        <taxon>Rhodobacterales</taxon>
        <taxon>Roseobacteraceae</taxon>
        <taxon>Sagittula</taxon>
    </lineage>
</organism>
<evidence type="ECO:0000313" key="5">
    <source>
        <dbReference type="EMBL" id="MBB3983913.1"/>
    </source>
</evidence>
<dbReference type="SUPFAM" id="SSF56672">
    <property type="entry name" value="DNA/RNA polymerases"/>
    <property type="match status" value="1"/>
</dbReference>
<dbReference type="InterPro" id="IPR043502">
    <property type="entry name" value="DNA/RNA_pol_sf"/>
</dbReference>
<dbReference type="GO" id="GO:0006281">
    <property type="term" value="P:DNA repair"/>
    <property type="evidence" value="ECO:0007669"/>
    <property type="project" value="InterPro"/>
</dbReference>
<dbReference type="AlphaFoldDB" id="A0A7W6GQU5"/>
<feature type="region of interest" description="Disordered" evidence="3">
    <location>
        <begin position="162"/>
        <end position="196"/>
    </location>
</feature>
<dbReference type="EMBL" id="JACIEJ010000001">
    <property type="protein sequence ID" value="MBB3983913.1"/>
    <property type="molecule type" value="Genomic_DNA"/>
</dbReference>
<comment type="similarity">
    <text evidence="1">Belongs to the DNA polymerase type-Y family.</text>
</comment>
<dbReference type="CDD" id="cd03468">
    <property type="entry name" value="PolY_like"/>
    <property type="match status" value="1"/>
</dbReference>